<name>A0A383E7C8_9ZZZZ</name>
<reference evidence="1" key="1">
    <citation type="submission" date="2018-05" db="EMBL/GenBank/DDBJ databases">
        <authorList>
            <person name="Lanie J.A."/>
            <person name="Ng W.-L."/>
            <person name="Kazmierczak K.M."/>
            <person name="Andrzejewski T.M."/>
            <person name="Davidsen T.M."/>
            <person name="Wayne K.J."/>
            <person name="Tettelin H."/>
            <person name="Glass J.I."/>
            <person name="Rusch D."/>
            <person name="Podicherti R."/>
            <person name="Tsui H.-C.T."/>
            <person name="Winkler M.E."/>
        </authorList>
    </citation>
    <scope>NUCLEOTIDE SEQUENCE</scope>
</reference>
<dbReference type="InterPro" id="IPR024078">
    <property type="entry name" value="LmbE-like_dom_sf"/>
</dbReference>
<feature type="non-terminal residue" evidence="1">
    <location>
        <position position="147"/>
    </location>
</feature>
<dbReference type="InterPro" id="IPR003737">
    <property type="entry name" value="GlcNAc_PI_deacetylase-related"/>
</dbReference>
<protein>
    <recommendedName>
        <fullName evidence="2">LmbE family protein</fullName>
    </recommendedName>
</protein>
<feature type="non-terminal residue" evidence="1">
    <location>
        <position position="1"/>
    </location>
</feature>
<gene>
    <name evidence="1" type="ORF">METZ01_LOCUS505177</name>
</gene>
<evidence type="ECO:0000313" key="1">
    <source>
        <dbReference type="EMBL" id="SVE52323.1"/>
    </source>
</evidence>
<dbReference type="Pfam" id="PF02585">
    <property type="entry name" value="PIG-L"/>
    <property type="match status" value="1"/>
</dbReference>
<evidence type="ECO:0008006" key="2">
    <source>
        <dbReference type="Google" id="ProtNLM"/>
    </source>
</evidence>
<dbReference type="EMBL" id="UINC01223221">
    <property type="protein sequence ID" value="SVE52323.1"/>
    <property type="molecule type" value="Genomic_DNA"/>
</dbReference>
<dbReference type="SUPFAM" id="SSF102588">
    <property type="entry name" value="LmbE-like"/>
    <property type="match status" value="1"/>
</dbReference>
<sequence>VRRKDHVLLAGLFVMVLGAPISGQVGPAGSSAVAIGLALRQADGVKRVLMIGAHPDDEDTGLLAVLARGMGVETAYLSLTRGDGGQNLIGPELGERLGIIRTGELEAARQLDGARQFFTRAYDYGFSKSADEAFRHWPREEVLRDVV</sequence>
<dbReference type="AlphaFoldDB" id="A0A383E7C8"/>
<accession>A0A383E7C8</accession>
<proteinExistence type="predicted"/>
<dbReference type="Gene3D" id="3.40.50.10320">
    <property type="entry name" value="LmbE-like"/>
    <property type="match status" value="1"/>
</dbReference>
<organism evidence="1">
    <name type="scientific">marine metagenome</name>
    <dbReference type="NCBI Taxonomy" id="408172"/>
    <lineage>
        <taxon>unclassified sequences</taxon>
        <taxon>metagenomes</taxon>
        <taxon>ecological metagenomes</taxon>
    </lineage>
</organism>